<proteinExistence type="predicted"/>
<organism evidence="1 2">
    <name type="scientific">Enterovibrio gelatinilyticus</name>
    <dbReference type="NCBI Taxonomy" id="2899819"/>
    <lineage>
        <taxon>Bacteria</taxon>
        <taxon>Pseudomonadati</taxon>
        <taxon>Pseudomonadota</taxon>
        <taxon>Gammaproteobacteria</taxon>
        <taxon>Vibrionales</taxon>
        <taxon>Vibrionaceae</taxon>
        <taxon>Enterovibrio</taxon>
    </lineage>
</organism>
<name>A0ABT5RAB2_9GAMM</name>
<protein>
    <recommendedName>
        <fullName evidence="3">Longin domain-containing protein</fullName>
    </recommendedName>
</protein>
<evidence type="ECO:0000313" key="1">
    <source>
        <dbReference type="EMBL" id="MDD1796452.1"/>
    </source>
</evidence>
<comment type="caution">
    <text evidence="1">The sequence shown here is derived from an EMBL/GenBank/DDBJ whole genome shotgun (WGS) entry which is preliminary data.</text>
</comment>
<sequence>ASGGLVVVLDEEHMSWLLFSNANDMYLLVVCGTIGVFTVEIQLTDSETSSYKSMGRSYIDQLASSIRYKPDYFMPRKVADFVTKFKVAEALSEWRN</sequence>
<dbReference type="Proteomes" id="UP001149400">
    <property type="component" value="Unassembled WGS sequence"/>
</dbReference>
<reference evidence="1" key="1">
    <citation type="submission" date="2021-12" db="EMBL/GenBank/DDBJ databases">
        <title>Enterovibrio ZSDZ35 sp. nov. and Enterovibrio ZSDZ42 sp. nov., isolated from coastal seawater in Qingdao.</title>
        <authorList>
            <person name="Zhang P."/>
        </authorList>
    </citation>
    <scope>NUCLEOTIDE SEQUENCE</scope>
    <source>
        <strain evidence="1">ZSDZ42</strain>
    </source>
</reference>
<feature type="non-terminal residue" evidence="1">
    <location>
        <position position="1"/>
    </location>
</feature>
<dbReference type="RefSeq" id="WP_274167171.1">
    <property type="nucleotide sequence ID" value="NZ_JAJUBC010000097.1"/>
</dbReference>
<gene>
    <name evidence="1" type="ORF">LRP50_25385</name>
</gene>
<evidence type="ECO:0008006" key="3">
    <source>
        <dbReference type="Google" id="ProtNLM"/>
    </source>
</evidence>
<evidence type="ECO:0000313" key="2">
    <source>
        <dbReference type="Proteomes" id="UP001149400"/>
    </source>
</evidence>
<dbReference type="EMBL" id="JAJUBC010000097">
    <property type="protein sequence ID" value="MDD1796452.1"/>
    <property type="molecule type" value="Genomic_DNA"/>
</dbReference>
<accession>A0ABT5RAB2</accession>
<keyword evidence="2" id="KW-1185">Reference proteome</keyword>